<evidence type="ECO:0000313" key="2">
    <source>
        <dbReference type="Proteomes" id="UP000237466"/>
    </source>
</evidence>
<comment type="caution">
    <text evidence="1">The sequence shown here is derived from an EMBL/GenBank/DDBJ whole genome shotgun (WGS) entry which is preliminary data.</text>
</comment>
<dbReference type="EMBL" id="PDGH01000101">
    <property type="protein sequence ID" value="POB47206.1"/>
    <property type="molecule type" value="Genomic_DNA"/>
</dbReference>
<dbReference type="Proteomes" id="UP000237466">
    <property type="component" value="Unassembled WGS sequence"/>
</dbReference>
<gene>
    <name evidence="1" type="ORF">CRN52_14090</name>
</gene>
<organism evidence="1 2">
    <name type="scientific">Vibrio vulnificus</name>
    <dbReference type="NCBI Taxonomy" id="672"/>
    <lineage>
        <taxon>Bacteria</taxon>
        <taxon>Pseudomonadati</taxon>
        <taxon>Pseudomonadota</taxon>
        <taxon>Gammaproteobacteria</taxon>
        <taxon>Vibrionales</taxon>
        <taxon>Vibrionaceae</taxon>
        <taxon>Vibrio</taxon>
    </lineage>
</organism>
<sequence length="141" mass="15903">MSGIKCSECGWVSKSRNDLDAEVEFSNHIAKFHTTGKPDPKIMAIPSGDITISESIRNGEPTYGIYVNSSYIGAAGHIYFKEDKKLHRRAKLVNEEDKDEVFALAVDIAKYLKVSVHHTKFAYPYPRYVALVYLHEPIGKK</sequence>
<accession>A0A2S3R271</accession>
<evidence type="ECO:0000313" key="1">
    <source>
        <dbReference type="EMBL" id="POB47206.1"/>
    </source>
</evidence>
<dbReference type="RefSeq" id="WP_095665343.1">
    <property type="nucleotide sequence ID" value="NZ_PDGH01000101.1"/>
</dbReference>
<name>A0A2S3R271_VIBVL</name>
<proteinExistence type="predicted"/>
<reference evidence="1 2" key="1">
    <citation type="journal article" date="2018" name="Front. Microbiol.">
        <title>Phylogeny of Vibrio vulnificus from the Analysis of the Core-Genome: Implications for Intra-Species Taxonomy.</title>
        <authorList>
            <person name="Roig F.J."/>
            <person name="Gonzalez-Candelas F."/>
            <person name="Sanjuan E."/>
            <person name="Fouz B."/>
            <person name="Feil E.J."/>
            <person name="Llorens C."/>
            <person name="Baker-Austin C."/>
            <person name="Oliver J.D."/>
            <person name="Danin-Poleg Y."/>
            <person name="Gibas C.J."/>
            <person name="Kashi Y."/>
            <person name="Gulig P.A."/>
            <person name="Morrison S.S."/>
            <person name="Amaro C."/>
        </authorList>
    </citation>
    <scope>NUCLEOTIDE SEQUENCE [LARGE SCALE GENOMIC DNA]</scope>
    <source>
        <strain evidence="1 2">CECT4608</strain>
    </source>
</reference>
<dbReference type="AlphaFoldDB" id="A0A2S3R271"/>
<protein>
    <submittedName>
        <fullName evidence="1">Uncharacterized protein</fullName>
    </submittedName>
</protein>